<dbReference type="SUPFAM" id="SSF54292">
    <property type="entry name" value="2Fe-2S ferredoxin-like"/>
    <property type="match status" value="1"/>
</dbReference>
<dbReference type="EMBL" id="JBBKZV010000020">
    <property type="protein sequence ID" value="MEJ8825264.1"/>
    <property type="molecule type" value="Genomic_DNA"/>
</dbReference>
<protein>
    <submittedName>
        <fullName evidence="3">PDR/VanB family oxidoreductase</fullName>
        <ecNumber evidence="3">1.-.-.-</ecNumber>
    </submittedName>
</protein>
<accession>A0ABU8W5K7</accession>
<dbReference type="InterPro" id="IPR039261">
    <property type="entry name" value="FNR_nucleotide-bd"/>
</dbReference>
<dbReference type="InterPro" id="IPR012675">
    <property type="entry name" value="Beta-grasp_dom_sf"/>
</dbReference>
<dbReference type="SUPFAM" id="SSF52343">
    <property type="entry name" value="Ferredoxin reductase-like, C-terminal NADP-linked domain"/>
    <property type="match status" value="1"/>
</dbReference>
<organism evidence="3 4">
    <name type="scientific">Variovorax humicola</name>
    <dbReference type="NCBI Taxonomy" id="1769758"/>
    <lineage>
        <taxon>Bacteria</taxon>
        <taxon>Pseudomonadati</taxon>
        <taxon>Pseudomonadota</taxon>
        <taxon>Betaproteobacteria</taxon>
        <taxon>Burkholderiales</taxon>
        <taxon>Comamonadaceae</taxon>
        <taxon>Variovorax</taxon>
    </lineage>
</organism>
<dbReference type="InterPro" id="IPR050415">
    <property type="entry name" value="MRET"/>
</dbReference>
<dbReference type="InterPro" id="IPR017927">
    <property type="entry name" value="FAD-bd_FR_type"/>
</dbReference>
<dbReference type="InterPro" id="IPR001433">
    <property type="entry name" value="OxRdtase_FAD/NAD-bd"/>
</dbReference>
<dbReference type="GO" id="GO:0016491">
    <property type="term" value="F:oxidoreductase activity"/>
    <property type="evidence" value="ECO:0007669"/>
    <property type="project" value="UniProtKB-KW"/>
</dbReference>
<dbReference type="EC" id="1.-.-.-" evidence="3"/>
<dbReference type="InterPro" id="IPR006058">
    <property type="entry name" value="2Fe2S_fd_BS"/>
</dbReference>
<feature type="domain" description="FAD-binding FR-type" evidence="2">
    <location>
        <begin position="5"/>
        <end position="109"/>
    </location>
</feature>
<dbReference type="SUPFAM" id="SSF63380">
    <property type="entry name" value="Riboflavin synthase domain-like"/>
    <property type="match status" value="1"/>
</dbReference>
<dbReference type="CDD" id="cd00207">
    <property type="entry name" value="fer2"/>
    <property type="match status" value="1"/>
</dbReference>
<sequence length="331" mass="36433">MKSSTHWRAARVEALRDITPTVREFTLRPEDANDLGADWSPGSHIEVELLREGRPIKRSYSLVGMPDGECFRIAVKRLDEGQGGSRAMWQLAVGDRLQVNGPRNHFGLDLNAPAYLLVAGGIGITPMLHMAQHLRARKGNAAPLRMVYGAHEEAELAYRAVLNALLGESFAEFVGLQGRHIDIAAEIESLPAGGQMYVCGPVPMLDAVRRQWAMSGRPIADLRYETFGSSGRFAPQPFRVEVPRQRIDIVVPADSSMMEALHAAGVQTLHDCKRGECGLCAVDVLALDGEIDHRDVFLSEHEKARNERICTCVSRVVGSISIDSSYRPDDD</sequence>
<dbReference type="InterPro" id="IPR036010">
    <property type="entry name" value="2Fe-2S_ferredoxin-like_sf"/>
</dbReference>
<evidence type="ECO:0000313" key="4">
    <source>
        <dbReference type="Proteomes" id="UP001363010"/>
    </source>
</evidence>
<dbReference type="InterPro" id="IPR001041">
    <property type="entry name" value="2Fe-2S_ferredoxin-type"/>
</dbReference>
<comment type="caution">
    <text evidence="3">The sequence shown here is derived from an EMBL/GenBank/DDBJ whole genome shotgun (WGS) entry which is preliminary data.</text>
</comment>
<dbReference type="InterPro" id="IPR017938">
    <property type="entry name" value="Riboflavin_synthase-like_b-brl"/>
</dbReference>
<dbReference type="Gene3D" id="2.40.30.10">
    <property type="entry name" value="Translation factors"/>
    <property type="match status" value="1"/>
</dbReference>
<dbReference type="PANTHER" id="PTHR47354">
    <property type="entry name" value="NADH OXIDOREDUCTASE HCR"/>
    <property type="match status" value="1"/>
</dbReference>
<dbReference type="InterPro" id="IPR008333">
    <property type="entry name" value="Cbr1-like_FAD-bd_dom"/>
</dbReference>
<dbReference type="PROSITE" id="PS51384">
    <property type="entry name" value="FAD_FR"/>
    <property type="match status" value="1"/>
</dbReference>
<gene>
    <name evidence="3" type="ORF">WKW80_25095</name>
</gene>
<dbReference type="Pfam" id="PF00970">
    <property type="entry name" value="FAD_binding_6"/>
    <property type="match status" value="1"/>
</dbReference>
<dbReference type="PROSITE" id="PS51085">
    <property type="entry name" value="2FE2S_FER_2"/>
    <property type="match status" value="1"/>
</dbReference>
<dbReference type="CDD" id="cd06185">
    <property type="entry name" value="PDR_like"/>
    <property type="match status" value="1"/>
</dbReference>
<evidence type="ECO:0000313" key="3">
    <source>
        <dbReference type="EMBL" id="MEJ8825264.1"/>
    </source>
</evidence>
<keyword evidence="3" id="KW-0560">Oxidoreductase</keyword>
<dbReference type="PRINTS" id="PR00409">
    <property type="entry name" value="PHDIOXRDTASE"/>
</dbReference>
<dbReference type="Gene3D" id="3.10.20.30">
    <property type="match status" value="1"/>
</dbReference>
<dbReference type="PROSITE" id="PS00197">
    <property type="entry name" value="2FE2S_FER_1"/>
    <property type="match status" value="1"/>
</dbReference>
<proteinExistence type="predicted"/>
<dbReference type="Gene3D" id="3.40.50.80">
    <property type="entry name" value="Nucleotide-binding domain of ferredoxin-NADP reductase (FNR) module"/>
    <property type="match status" value="1"/>
</dbReference>
<evidence type="ECO:0000259" key="2">
    <source>
        <dbReference type="PROSITE" id="PS51384"/>
    </source>
</evidence>
<dbReference type="Proteomes" id="UP001363010">
    <property type="component" value="Unassembled WGS sequence"/>
</dbReference>
<name>A0ABU8W5K7_9BURK</name>
<dbReference type="Pfam" id="PF00175">
    <property type="entry name" value="NAD_binding_1"/>
    <property type="match status" value="1"/>
</dbReference>
<evidence type="ECO:0000259" key="1">
    <source>
        <dbReference type="PROSITE" id="PS51085"/>
    </source>
</evidence>
<dbReference type="RefSeq" id="WP_340366289.1">
    <property type="nucleotide sequence ID" value="NZ_JBBKZV010000020.1"/>
</dbReference>
<keyword evidence="4" id="KW-1185">Reference proteome</keyword>
<reference evidence="3 4" key="1">
    <citation type="submission" date="2024-03" db="EMBL/GenBank/DDBJ databases">
        <title>Novel species of the genus Variovorax.</title>
        <authorList>
            <person name="Liu Q."/>
            <person name="Xin Y.-H."/>
        </authorList>
    </citation>
    <scope>NUCLEOTIDE SEQUENCE [LARGE SCALE GENOMIC DNA]</scope>
    <source>
        <strain evidence="3 4">KACC 18501</strain>
    </source>
</reference>
<dbReference type="PANTHER" id="PTHR47354:SF2">
    <property type="entry name" value="BLR2392 PROTEIN"/>
    <property type="match status" value="1"/>
</dbReference>
<dbReference type="Pfam" id="PF00111">
    <property type="entry name" value="Fer2"/>
    <property type="match status" value="1"/>
</dbReference>
<feature type="domain" description="2Fe-2S ferredoxin-type" evidence="1">
    <location>
        <begin position="238"/>
        <end position="328"/>
    </location>
</feature>